<dbReference type="Proteomes" id="UP000242444">
    <property type="component" value="Unassembled WGS sequence"/>
</dbReference>
<protein>
    <submittedName>
        <fullName evidence="4">Glycosyl transferase</fullName>
    </submittedName>
</protein>
<dbReference type="OrthoDB" id="3734530at2"/>
<evidence type="ECO:0000313" key="4">
    <source>
        <dbReference type="EMBL" id="OZM73800.1"/>
    </source>
</evidence>
<evidence type="ECO:0000259" key="3">
    <source>
        <dbReference type="Pfam" id="PF00535"/>
    </source>
</evidence>
<reference evidence="4 5" key="1">
    <citation type="submission" date="2017-07" db="EMBL/GenBank/DDBJ databases">
        <title>Amycolatopsis antarcticus sp. nov., isolated from the surface of an Antarcticus brown macroalga.</title>
        <authorList>
            <person name="Wang J."/>
            <person name="Leiva S."/>
            <person name="Huang J."/>
            <person name="Huang Y."/>
        </authorList>
    </citation>
    <scope>NUCLEOTIDE SEQUENCE [LARGE SCALE GENOMIC DNA]</scope>
    <source>
        <strain evidence="4 5">AU-G6</strain>
    </source>
</reference>
<dbReference type="InterPro" id="IPR050834">
    <property type="entry name" value="Glycosyltransf_2"/>
</dbReference>
<accession>A0A263D5R0</accession>
<gene>
    <name evidence="4" type="ORF">CFN78_09180</name>
</gene>
<evidence type="ECO:0000256" key="2">
    <source>
        <dbReference type="SAM" id="Phobius"/>
    </source>
</evidence>
<name>A0A263D5R0_9PSEU</name>
<feature type="transmembrane region" description="Helical" evidence="2">
    <location>
        <begin position="746"/>
        <end position="768"/>
    </location>
</feature>
<feature type="transmembrane region" description="Helical" evidence="2">
    <location>
        <begin position="600"/>
        <end position="617"/>
    </location>
</feature>
<comment type="caution">
    <text evidence="4">The sequence shown here is derived from an EMBL/GenBank/DDBJ whole genome shotgun (WGS) entry which is preliminary data.</text>
</comment>
<feature type="transmembrane region" description="Helical" evidence="2">
    <location>
        <begin position="433"/>
        <end position="456"/>
    </location>
</feature>
<feature type="region of interest" description="Disordered" evidence="1">
    <location>
        <begin position="347"/>
        <end position="387"/>
    </location>
</feature>
<feature type="transmembrane region" description="Helical" evidence="2">
    <location>
        <begin position="515"/>
        <end position="540"/>
    </location>
</feature>
<feature type="region of interest" description="Disordered" evidence="1">
    <location>
        <begin position="941"/>
        <end position="961"/>
    </location>
</feature>
<sequence>MVCHNGETWLPRALEAVEASTIRPRHILAVDTGSTDGTAGLLEAAAAEDIVDGVLTLAADTGFAAAVHHAVEHAGQRWGDAGPWIWLLHDDSAPEPECLDILLRAAEAAPSAGVLGPLALDWTDERLIVEAGLSIDASGHRQPGALAGGGYEQSTEVLAVPSAGVLISSELWTEIGGFDRALPMLREDTDFGWRANAADSLVLCVPAARIRHACAVSGGKRRADALSTSVEAADRAHGLRTFLVNCAPLSFVFGIPRLVLLCLLRGLAFALVRNGPRAHAEFAAIGYLLGGRGGLRAARSGRSTAGGSVRGLFTGRLTRLRGAVGGTVLRLVRSRVASEAALGRLPESTDGATAWKPPPAGESDAAAGRPIGPAALPAGSLRPRGARAQGLRKPATVLAVELPERPAGRPGPRPSPGRAREEFVFVEVDRRRVLAATLFAPPVVLFVVLSLLAVIVHAGRLGLDLSGGALRPVGSLGELWSAYLSTWHPGSGGTATAAPVTFAVLGLLGAPLAPLGGAAALVALLLLGNAPIAALTAYAAARRIRVRRWVKAGAAAAYALLPAATAGVAQGRLDLVVAHILLPPVVAGIVAVLTRAERRWLSVAVLTSLAVAVLGAFAPVAHALALAGLLLGYLVLPSAGRQARRVAAVALVALLPLLLLLPWLPALLTHRTLFFGPAAPSASAAELLGLAPGGPGAWPIGIALVAAAVVAFVFRPTARVLPGVALAVLGLAGLGLVRLAGQGASAGVPLLLVGAGLLWAFAGVWTAVRDDRGRTGAAVPRLAVAGGAAVLLALVAGAAVEGREGPLRDGTWTLASSLTAELAGTGRSVLVLGDQPEQSSARPPHYGDAALVPPPATPVRLAGWQRSLLTGTAEEVRAAAGYAAAGGVLFVVLPEGSGGSAGEAVRGLAGDLIAAAPPTSDGRPVLRLTPTGGQVALVSPEQARRSVTGMPPVDATAVSPVDARPPDVRVRVSDGPEGRLLVLAAEEEAGWRASVDGEAVPIVRSWGHQVAVAVPPRQSAVVVEHVQPARGILLLGQVAAVLFTALTAIPGRRRTERA</sequence>
<dbReference type="EMBL" id="NKYE01000004">
    <property type="protein sequence ID" value="OZM73800.1"/>
    <property type="molecule type" value="Genomic_DNA"/>
</dbReference>
<feature type="transmembrane region" description="Helical" evidence="2">
    <location>
        <begin position="575"/>
        <end position="593"/>
    </location>
</feature>
<evidence type="ECO:0000256" key="1">
    <source>
        <dbReference type="SAM" id="MobiDB-lite"/>
    </source>
</evidence>
<keyword evidence="2" id="KW-0812">Transmembrane</keyword>
<dbReference type="InterPro" id="IPR001173">
    <property type="entry name" value="Glyco_trans_2-like"/>
</dbReference>
<dbReference type="InParanoid" id="A0A263D5R0"/>
<feature type="transmembrane region" description="Helical" evidence="2">
    <location>
        <begin position="721"/>
        <end position="740"/>
    </location>
</feature>
<keyword evidence="2" id="KW-0472">Membrane</keyword>
<evidence type="ECO:0000313" key="5">
    <source>
        <dbReference type="Proteomes" id="UP000242444"/>
    </source>
</evidence>
<feature type="transmembrane region" description="Helical" evidence="2">
    <location>
        <begin position="249"/>
        <end position="272"/>
    </location>
</feature>
<dbReference type="PANTHER" id="PTHR43685">
    <property type="entry name" value="GLYCOSYLTRANSFERASE"/>
    <property type="match status" value="1"/>
</dbReference>
<dbReference type="AlphaFoldDB" id="A0A263D5R0"/>
<dbReference type="Gene3D" id="3.90.550.10">
    <property type="entry name" value="Spore Coat Polysaccharide Biosynthesis Protein SpsA, Chain A"/>
    <property type="match status" value="1"/>
</dbReference>
<feature type="domain" description="Glycosyltransferase 2-like" evidence="3">
    <location>
        <begin position="1"/>
        <end position="116"/>
    </location>
</feature>
<keyword evidence="2" id="KW-1133">Transmembrane helix</keyword>
<feature type="transmembrane region" description="Helical" evidence="2">
    <location>
        <begin position="780"/>
        <end position="800"/>
    </location>
</feature>
<organism evidence="4 5">
    <name type="scientific">Amycolatopsis antarctica</name>
    <dbReference type="NCBI Taxonomy" id="1854586"/>
    <lineage>
        <taxon>Bacteria</taxon>
        <taxon>Bacillati</taxon>
        <taxon>Actinomycetota</taxon>
        <taxon>Actinomycetes</taxon>
        <taxon>Pseudonocardiales</taxon>
        <taxon>Pseudonocardiaceae</taxon>
        <taxon>Amycolatopsis</taxon>
    </lineage>
</organism>
<dbReference type="GO" id="GO:0016740">
    <property type="term" value="F:transferase activity"/>
    <property type="evidence" value="ECO:0007669"/>
    <property type="project" value="UniProtKB-KW"/>
</dbReference>
<dbReference type="PANTHER" id="PTHR43685:SF3">
    <property type="entry name" value="SLR2126 PROTEIN"/>
    <property type="match status" value="1"/>
</dbReference>
<dbReference type="InterPro" id="IPR029044">
    <property type="entry name" value="Nucleotide-diphossugar_trans"/>
</dbReference>
<feature type="transmembrane region" description="Helical" evidence="2">
    <location>
        <begin position="552"/>
        <end position="569"/>
    </location>
</feature>
<feature type="transmembrane region" description="Helical" evidence="2">
    <location>
        <begin position="623"/>
        <end position="639"/>
    </location>
</feature>
<keyword evidence="5" id="KW-1185">Reference proteome</keyword>
<proteinExistence type="predicted"/>
<feature type="transmembrane region" description="Helical" evidence="2">
    <location>
        <begin position="646"/>
        <end position="664"/>
    </location>
</feature>
<feature type="transmembrane region" description="Helical" evidence="2">
    <location>
        <begin position="696"/>
        <end position="714"/>
    </location>
</feature>
<dbReference type="SUPFAM" id="SSF53448">
    <property type="entry name" value="Nucleotide-diphospho-sugar transferases"/>
    <property type="match status" value="1"/>
</dbReference>
<keyword evidence="4" id="KW-0808">Transferase</keyword>
<dbReference type="Pfam" id="PF00535">
    <property type="entry name" value="Glycos_transf_2"/>
    <property type="match status" value="1"/>
</dbReference>